<feature type="non-terminal residue" evidence="2">
    <location>
        <position position="74"/>
    </location>
</feature>
<sequence>SEGMRSKQVVVAEPSGFEKKGDILSECTETAENEGIGGGDCCSEETKSKMWVSSSSSSMAIVPGTEISNEESDR</sequence>
<keyword evidence="3" id="KW-1185">Reference proteome</keyword>
<feature type="region of interest" description="Disordered" evidence="1">
    <location>
        <begin position="52"/>
        <end position="74"/>
    </location>
</feature>
<feature type="non-terminal residue" evidence="2">
    <location>
        <position position="1"/>
    </location>
</feature>
<evidence type="ECO:0000313" key="2">
    <source>
        <dbReference type="EMBL" id="KAH9317680.1"/>
    </source>
</evidence>
<evidence type="ECO:0000256" key="1">
    <source>
        <dbReference type="SAM" id="MobiDB-lite"/>
    </source>
</evidence>
<evidence type="ECO:0000313" key="3">
    <source>
        <dbReference type="Proteomes" id="UP000824469"/>
    </source>
</evidence>
<accession>A0AA38GA83</accession>
<dbReference type="Proteomes" id="UP000824469">
    <property type="component" value="Unassembled WGS sequence"/>
</dbReference>
<name>A0AA38GA83_TAXCH</name>
<reference evidence="2 3" key="1">
    <citation type="journal article" date="2021" name="Nat. Plants">
        <title>The Taxus genome provides insights into paclitaxel biosynthesis.</title>
        <authorList>
            <person name="Xiong X."/>
            <person name="Gou J."/>
            <person name="Liao Q."/>
            <person name="Li Y."/>
            <person name="Zhou Q."/>
            <person name="Bi G."/>
            <person name="Li C."/>
            <person name="Du R."/>
            <person name="Wang X."/>
            <person name="Sun T."/>
            <person name="Guo L."/>
            <person name="Liang H."/>
            <person name="Lu P."/>
            <person name="Wu Y."/>
            <person name="Zhang Z."/>
            <person name="Ro D.K."/>
            <person name="Shang Y."/>
            <person name="Huang S."/>
            <person name="Yan J."/>
        </authorList>
    </citation>
    <scope>NUCLEOTIDE SEQUENCE [LARGE SCALE GENOMIC DNA]</scope>
    <source>
        <strain evidence="2">Ta-2019</strain>
    </source>
</reference>
<dbReference type="EMBL" id="JAHRHJ020000004">
    <property type="protein sequence ID" value="KAH9317680.1"/>
    <property type="molecule type" value="Genomic_DNA"/>
</dbReference>
<organism evidence="2 3">
    <name type="scientific">Taxus chinensis</name>
    <name type="common">Chinese yew</name>
    <name type="synonym">Taxus wallichiana var. chinensis</name>
    <dbReference type="NCBI Taxonomy" id="29808"/>
    <lineage>
        <taxon>Eukaryota</taxon>
        <taxon>Viridiplantae</taxon>
        <taxon>Streptophyta</taxon>
        <taxon>Embryophyta</taxon>
        <taxon>Tracheophyta</taxon>
        <taxon>Spermatophyta</taxon>
        <taxon>Pinopsida</taxon>
        <taxon>Pinidae</taxon>
        <taxon>Conifers II</taxon>
        <taxon>Cupressales</taxon>
        <taxon>Taxaceae</taxon>
        <taxon>Taxus</taxon>
    </lineage>
</organism>
<protein>
    <submittedName>
        <fullName evidence="2">Uncharacterized protein</fullName>
    </submittedName>
</protein>
<dbReference type="AlphaFoldDB" id="A0AA38GA83"/>
<proteinExistence type="predicted"/>
<comment type="caution">
    <text evidence="2">The sequence shown here is derived from an EMBL/GenBank/DDBJ whole genome shotgun (WGS) entry which is preliminary data.</text>
</comment>
<gene>
    <name evidence="2" type="ORF">KI387_019449</name>
</gene>